<dbReference type="RefSeq" id="WP_020088286.1">
    <property type="nucleotide sequence ID" value="NZ_AZCZ01000010.1"/>
</dbReference>
<keyword evidence="1" id="KW-0732">Signal</keyword>
<keyword evidence="3" id="KW-1185">Reference proteome</keyword>
<dbReference type="Proteomes" id="UP000051176">
    <property type="component" value="Unassembled WGS sequence"/>
</dbReference>
<protein>
    <recommendedName>
        <fullName evidence="4">WxL domain-containing protein</fullName>
    </recommendedName>
</protein>
<gene>
    <name evidence="2" type="ORF">FD07_GL000187</name>
</gene>
<comment type="caution">
    <text evidence="2">The sequence shown here is derived from an EMBL/GenBank/DDBJ whole genome shotgun (WGS) entry which is preliminary data.</text>
</comment>
<accession>A0A0R1GTD8</accession>
<evidence type="ECO:0008006" key="4">
    <source>
        <dbReference type="Google" id="ProtNLM"/>
    </source>
</evidence>
<organism evidence="2 3">
    <name type="scientific">Levilactobacillus parabrevis ATCC 53295</name>
    <dbReference type="NCBI Taxonomy" id="1267003"/>
    <lineage>
        <taxon>Bacteria</taxon>
        <taxon>Bacillati</taxon>
        <taxon>Bacillota</taxon>
        <taxon>Bacilli</taxon>
        <taxon>Lactobacillales</taxon>
        <taxon>Lactobacillaceae</taxon>
        <taxon>Levilactobacillus</taxon>
    </lineage>
</organism>
<sequence length="80" mass="8100">MGKQDSIVKALLVTSLVLSGAWGLNVTANAATIPATVTLGVIPDTNTTTLDEALPDSDANAKIVKAAIISSDSSLNVVVH</sequence>
<dbReference type="EMBL" id="AZCZ01000010">
    <property type="protein sequence ID" value="KRK37548.1"/>
    <property type="molecule type" value="Genomic_DNA"/>
</dbReference>
<evidence type="ECO:0000256" key="1">
    <source>
        <dbReference type="SAM" id="SignalP"/>
    </source>
</evidence>
<dbReference type="AlphaFoldDB" id="A0A0R1GTD8"/>
<feature type="chain" id="PRO_5006404753" description="WxL domain-containing protein" evidence="1">
    <location>
        <begin position="31"/>
        <end position="80"/>
    </location>
</feature>
<dbReference type="PATRIC" id="fig|1267003.4.peg.188"/>
<evidence type="ECO:0000313" key="2">
    <source>
        <dbReference type="EMBL" id="KRK37548.1"/>
    </source>
</evidence>
<evidence type="ECO:0000313" key="3">
    <source>
        <dbReference type="Proteomes" id="UP000051176"/>
    </source>
</evidence>
<feature type="signal peptide" evidence="1">
    <location>
        <begin position="1"/>
        <end position="30"/>
    </location>
</feature>
<proteinExistence type="predicted"/>
<reference evidence="2 3" key="1">
    <citation type="journal article" date="2015" name="Genome Announc.">
        <title>Expanding the biotechnology potential of lactobacilli through comparative genomics of 213 strains and associated genera.</title>
        <authorList>
            <person name="Sun Z."/>
            <person name="Harris H.M."/>
            <person name="McCann A."/>
            <person name="Guo C."/>
            <person name="Argimon S."/>
            <person name="Zhang W."/>
            <person name="Yang X."/>
            <person name="Jeffery I.B."/>
            <person name="Cooney J.C."/>
            <person name="Kagawa T.F."/>
            <person name="Liu W."/>
            <person name="Song Y."/>
            <person name="Salvetti E."/>
            <person name="Wrobel A."/>
            <person name="Rasinkangas P."/>
            <person name="Parkhill J."/>
            <person name="Rea M.C."/>
            <person name="O'Sullivan O."/>
            <person name="Ritari J."/>
            <person name="Douillard F.P."/>
            <person name="Paul Ross R."/>
            <person name="Yang R."/>
            <person name="Briner A.E."/>
            <person name="Felis G.E."/>
            <person name="de Vos W.M."/>
            <person name="Barrangou R."/>
            <person name="Klaenhammer T.R."/>
            <person name="Caufield P.W."/>
            <person name="Cui Y."/>
            <person name="Zhang H."/>
            <person name="O'Toole P.W."/>
        </authorList>
    </citation>
    <scope>NUCLEOTIDE SEQUENCE [LARGE SCALE GENOMIC DNA]</scope>
    <source>
        <strain evidence="2 3">ATCC 53295</strain>
    </source>
</reference>
<name>A0A0R1GTD8_9LACO</name>